<feature type="domain" description="GTP-binding protein TrmE N-terminal" evidence="9">
    <location>
        <begin position="10"/>
        <end position="128"/>
    </location>
</feature>
<dbReference type="GO" id="GO:0005829">
    <property type="term" value="C:cytosol"/>
    <property type="evidence" value="ECO:0007669"/>
    <property type="project" value="TreeGrafter"/>
</dbReference>
<dbReference type="Gene3D" id="1.20.120.430">
    <property type="entry name" value="tRNA modification GTPase MnmE domain 2"/>
    <property type="match status" value="1"/>
</dbReference>
<dbReference type="SUPFAM" id="SSF52540">
    <property type="entry name" value="P-loop containing nucleoside triphosphate hydrolases"/>
    <property type="match status" value="1"/>
</dbReference>
<comment type="similarity">
    <text evidence="1 6">Belongs to the TRAFAC class TrmE-Era-EngA-EngB-Septin-like GTPase superfamily. TrmE GTPase family.</text>
</comment>
<keyword evidence="6" id="KW-0963">Cytoplasm</keyword>
<dbReference type="KEGG" id="mff:MFFC18_25760"/>
<dbReference type="InterPro" id="IPR027368">
    <property type="entry name" value="MnmE_dom2"/>
</dbReference>
<dbReference type="Gene3D" id="3.40.50.300">
    <property type="entry name" value="P-loop containing nucleotide triphosphate hydrolases"/>
    <property type="match status" value="1"/>
</dbReference>
<dbReference type="GO" id="GO:0005525">
    <property type="term" value="F:GTP binding"/>
    <property type="evidence" value="ECO:0007669"/>
    <property type="project" value="UniProtKB-UniRule"/>
</dbReference>
<dbReference type="EMBL" id="CP042912">
    <property type="protein sequence ID" value="QEG22693.1"/>
    <property type="molecule type" value="Genomic_DNA"/>
</dbReference>
<evidence type="ECO:0000256" key="3">
    <source>
        <dbReference type="ARBA" id="ARBA00022741"/>
    </source>
</evidence>
<feature type="domain" description="MnmE helical" evidence="10">
    <location>
        <begin position="131"/>
        <end position="467"/>
    </location>
</feature>
<dbReference type="RefSeq" id="WP_075085017.1">
    <property type="nucleotide sequence ID" value="NZ_CP042912.1"/>
</dbReference>
<dbReference type="EC" id="3.6.-.-" evidence="6"/>
<dbReference type="NCBIfam" id="TIGR00231">
    <property type="entry name" value="small_GTP"/>
    <property type="match status" value="1"/>
</dbReference>
<proteinExistence type="inferred from homology"/>
<gene>
    <name evidence="11" type="primary">mnmE_2</name>
    <name evidence="6" type="synonym">mnmE</name>
    <name evidence="6" type="synonym">trmE</name>
    <name evidence="11" type="ORF">MFFC18_25760</name>
</gene>
<feature type="binding site" evidence="6">
    <location>
        <position position="470"/>
    </location>
    <ligand>
        <name>(6S)-5-formyl-5,6,7,8-tetrahydrofolate</name>
        <dbReference type="ChEBI" id="CHEBI:57457"/>
    </ligand>
</feature>
<dbReference type="PANTHER" id="PTHR42714">
    <property type="entry name" value="TRNA MODIFICATION GTPASE GTPBP3"/>
    <property type="match status" value="1"/>
</dbReference>
<keyword evidence="3 6" id="KW-0547">Nucleotide-binding</keyword>
<evidence type="ECO:0000256" key="7">
    <source>
        <dbReference type="SAM" id="Coils"/>
    </source>
</evidence>
<dbReference type="SUPFAM" id="SSF103025">
    <property type="entry name" value="Folate-binding domain"/>
    <property type="match status" value="1"/>
</dbReference>
<keyword evidence="6 11" id="KW-0378">Hydrolase</keyword>
<feature type="binding site" evidence="6">
    <location>
        <begin position="253"/>
        <end position="259"/>
    </location>
    <ligand>
        <name>GTP</name>
        <dbReference type="ChEBI" id="CHEBI:37565"/>
    </ligand>
</feature>
<feature type="binding site" evidence="6">
    <location>
        <position position="89"/>
    </location>
    <ligand>
        <name>(6S)-5-formyl-5,6,7,8-tetrahydrofolate</name>
        <dbReference type="ChEBI" id="CHEBI:57457"/>
    </ligand>
</feature>
<dbReference type="STRING" id="980251.GCA_001642875_02588"/>
<feature type="binding site" evidence="6">
    <location>
        <position position="238"/>
    </location>
    <ligand>
        <name>Mg(2+)</name>
        <dbReference type="ChEBI" id="CHEBI:18420"/>
    </ligand>
</feature>
<sequence length="470" mass="49600">MGVSQSHEDTIVAVASPHGPGIRGIVRLSGPATVQCVSQVFRSDSGCDIASTRQTDSIPGSLSVSGVNIPGNLLLWPTERSFTKQPSAEFHTFGSPPVLELAVNELCRYGARPAEPGEFTMRAFLSGRLDLTQAEAVLAVIDAKNRKQLDVAIDQLAGGMGSRLDATRTELIAALAELEAGLDFVEEDIEFISNEAMIAKLTSALGSIEALLLQLTSRDSRNDRFRVGLFGLPNAGKSSLFNTLASKELAIVSDIQGTTTDRVSAVCEIDGQRLELVDTAGLEQIEDASSIAAASQQHRADEIRQCDLALVCISAADSAADVESQLHQLQSFPLDSTIVVLTKIDQVDADEVAAKVQQTQRLVPAVEIIASSSETARGAEQLQQRIAQAASDSQSAESAVVGSTMLRTGQSLEEAQSAIESALSAAQSGIGEEVVASEVRSALDCIGLVVGTIYTDDILDVVFGKFCIGK</sequence>
<keyword evidence="6" id="KW-0479">Metal-binding</keyword>
<organism evidence="11 12">
    <name type="scientific">Mariniblastus fucicola</name>
    <dbReference type="NCBI Taxonomy" id="980251"/>
    <lineage>
        <taxon>Bacteria</taxon>
        <taxon>Pseudomonadati</taxon>
        <taxon>Planctomycetota</taxon>
        <taxon>Planctomycetia</taxon>
        <taxon>Pirellulales</taxon>
        <taxon>Pirellulaceae</taxon>
        <taxon>Mariniblastus</taxon>
    </lineage>
</organism>
<dbReference type="InterPro" id="IPR006073">
    <property type="entry name" value="GTP-bd"/>
</dbReference>
<protein>
    <recommendedName>
        <fullName evidence="6">tRNA modification GTPase MnmE</fullName>
        <ecNumber evidence="6">3.6.-.-</ecNumber>
    </recommendedName>
</protein>
<dbReference type="GO" id="GO:0030488">
    <property type="term" value="P:tRNA methylation"/>
    <property type="evidence" value="ECO:0007669"/>
    <property type="project" value="TreeGrafter"/>
</dbReference>
<dbReference type="Pfam" id="PF01926">
    <property type="entry name" value="MMR_HSR1"/>
    <property type="match status" value="1"/>
</dbReference>
<accession>A0A5B9PJK3</accession>
<keyword evidence="7" id="KW-0175">Coiled coil</keyword>
<dbReference type="GO" id="GO:0046872">
    <property type="term" value="F:metal ion binding"/>
    <property type="evidence" value="ECO:0007669"/>
    <property type="project" value="UniProtKB-KW"/>
</dbReference>
<dbReference type="GO" id="GO:0003924">
    <property type="term" value="F:GTPase activity"/>
    <property type="evidence" value="ECO:0007669"/>
    <property type="project" value="UniProtKB-UniRule"/>
</dbReference>
<name>A0A5B9PJK3_9BACT</name>
<keyword evidence="2 6" id="KW-0819">tRNA processing</keyword>
<feature type="binding site" evidence="6">
    <location>
        <position position="259"/>
    </location>
    <ligand>
        <name>Mg(2+)</name>
        <dbReference type="ChEBI" id="CHEBI:18420"/>
    </ligand>
</feature>
<dbReference type="Proteomes" id="UP000322214">
    <property type="component" value="Chromosome"/>
</dbReference>
<feature type="binding site" evidence="6">
    <location>
        <position position="234"/>
    </location>
    <ligand>
        <name>K(+)</name>
        <dbReference type="ChEBI" id="CHEBI:29103"/>
    </ligand>
</feature>
<feature type="binding site" evidence="6">
    <location>
        <position position="27"/>
    </location>
    <ligand>
        <name>(6S)-5-formyl-5,6,7,8-tetrahydrofolate</name>
        <dbReference type="ChEBI" id="CHEBI:57457"/>
    </ligand>
</feature>
<dbReference type="InterPro" id="IPR004520">
    <property type="entry name" value="GTPase_MnmE"/>
</dbReference>
<keyword evidence="12" id="KW-1185">Reference proteome</keyword>
<dbReference type="GO" id="GO:0002098">
    <property type="term" value="P:tRNA wobble uridine modification"/>
    <property type="evidence" value="ECO:0007669"/>
    <property type="project" value="TreeGrafter"/>
</dbReference>
<dbReference type="InterPro" id="IPR018948">
    <property type="entry name" value="GTP-bd_TrmE_N"/>
</dbReference>
<dbReference type="InterPro" id="IPR027266">
    <property type="entry name" value="TrmE/GcvT-like"/>
</dbReference>
<feature type="coiled-coil region" evidence="7">
    <location>
        <begin position="168"/>
        <end position="195"/>
    </location>
</feature>
<comment type="subcellular location">
    <subcellularLocation>
        <location evidence="6">Cytoplasm</location>
    </subcellularLocation>
</comment>
<dbReference type="HAMAP" id="MF_00379">
    <property type="entry name" value="GTPase_MnmE"/>
    <property type="match status" value="1"/>
</dbReference>
<dbReference type="InterPro" id="IPR025867">
    <property type="entry name" value="MnmE_helical"/>
</dbReference>
<dbReference type="CDD" id="cd14858">
    <property type="entry name" value="TrmE_N"/>
    <property type="match status" value="1"/>
</dbReference>
<comment type="subunit">
    <text evidence="6">Homodimer. Heterotetramer of two MnmE and two MnmG subunits.</text>
</comment>
<evidence type="ECO:0000256" key="6">
    <source>
        <dbReference type="HAMAP-Rule" id="MF_00379"/>
    </source>
</evidence>
<feature type="binding site" evidence="6">
    <location>
        <position position="128"/>
    </location>
    <ligand>
        <name>(6S)-5-formyl-5,6,7,8-tetrahydrofolate</name>
        <dbReference type="ChEBI" id="CHEBI:57457"/>
    </ligand>
</feature>
<evidence type="ECO:0000256" key="5">
    <source>
        <dbReference type="ARBA" id="ARBA00023134"/>
    </source>
</evidence>
<dbReference type="AlphaFoldDB" id="A0A5B9PJK3"/>
<evidence type="ECO:0000259" key="9">
    <source>
        <dbReference type="Pfam" id="PF10396"/>
    </source>
</evidence>
<dbReference type="PANTHER" id="PTHR42714:SF2">
    <property type="entry name" value="TRNA MODIFICATION GTPASE GTPBP3, MITOCHONDRIAL"/>
    <property type="match status" value="1"/>
</dbReference>
<feature type="binding site" evidence="6">
    <location>
        <position position="258"/>
    </location>
    <ligand>
        <name>K(+)</name>
        <dbReference type="ChEBI" id="CHEBI:29103"/>
    </ligand>
</feature>
<reference evidence="11 12" key="1">
    <citation type="submission" date="2019-08" db="EMBL/GenBank/DDBJ databases">
        <title>Deep-cultivation of Planctomycetes and their phenomic and genomic characterization uncovers novel biology.</title>
        <authorList>
            <person name="Wiegand S."/>
            <person name="Jogler M."/>
            <person name="Boedeker C."/>
            <person name="Pinto D."/>
            <person name="Vollmers J."/>
            <person name="Rivas-Marin E."/>
            <person name="Kohn T."/>
            <person name="Peeters S.H."/>
            <person name="Heuer A."/>
            <person name="Rast P."/>
            <person name="Oberbeckmann S."/>
            <person name="Bunk B."/>
            <person name="Jeske O."/>
            <person name="Meyerdierks A."/>
            <person name="Storesund J.E."/>
            <person name="Kallscheuer N."/>
            <person name="Luecker S."/>
            <person name="Lage O.M."/>
            <person name="Pohl T."/>
            <person name="Merkel B.J."/>
            <person name="Hornburger P."/>
            <person name="Mueller R.-W."/>
            <person name="Bruemmer F."/>
            <person name="Labrenz M."/>
            <person name="Spormann A.M."/>
            <person name="Op den Camp H."/>
            <person name="Overmann J."/>
            <person name="Amann R."/>
            <person name="Jetten M.S.M."/>
            <person name="Mascher T."/>
            <person name="Medema M.H."/>
            <person name="Devos D.P."/>
            <person name="Kaster A.-K."/>
            <person name="Ovreas L."/>
            <person name="Rohde M."/>
            <person name="Galperin M.Y."/>
            <person name="Jogler C."/>
        </authorList>
    </citation>
    <scope>NUCLEOTIDE SEQUENCE [LARGE SCALE GENOMIC DNA]</scope>
    <source>
        <strain evidence="11 12">FC18</strain>
    </source>
</reference>
<feature type="binding site" evidence="6">
    <location>
        <begin position="278"/>
        <end position="281"/>
    </location>
    <ligand>
        <name>GTP</name>
        <dbReference type="ChEBI" id="CHEBI:37565"/>
    </ligand>
</feature>
<dbReference type="InterPro" id="IPR005225">
    <property type="entry name" value="Small_GTP-bd"/>
</dbReference>
<dbReference type="InterPro" id="IPR027417">
    <property type="entry name" value="P-loop_NTPase"/>
</dbReference>
<feature type="binding site" evidence="6">
    <location>
        <position position="253"/>
    </location>
    <ligand>
        <name>K(+)</name>
        <dbReference type="ChEBI" id="CHEBI:29103"/>
    </ligand>
</feature>
<feature type="domain" description="G" evidence="8">
    <location>
        <begin position="226"/>
        <end position="343"/>
    </location>
</feature>
<dbReference type="Pfam" id="PF10396">
    <property type="entry name" value="TrmE_N"/>
    <property type="match status" value="1"/>
</dbReference>
<comment type="caution">
    <text evidence="6">Lacks conserved residue(s) required for the propagation of feature annotation.</text>
</comment>
<evidence type="ECO:0000313" key="11">
    <source>
        <dbReference type="EMBL" id="QEG22693.1"/>
    </source>
</evidence>
<comment type="cofactor">
    <cofactor evidence="6">
        <name>K(+)</name>
        <dbReference type="ChEBI" id="CHEBI:29103"/>
    </cofactor>
    <text evidence="6">Binds 1 potassium ion per subunit.</text>
</comment>
<evidence type="ECO:0000256" key="4">
    <source>
        <dbReference type="ARBA" id="ARBA00022958"/>
    </source>
</evidence>
<feature type="binding site" evidence="6">
    <location>
        <begin position="234"/>
        <end position="239"/>
    </location>
    <ligand>
        <name>GTP</name>
        <dbReference type="ChEBI" id="CHEBI:37565"/>
    </ligand>
</feature>
<evidence type="ECO:0000259" key="10">
    <source>
        <dbReference type="Pfam" id="PF12631"/>
    </source>
</evidence>
<dbReference type="Gene3D" id="3.30.1360.120">
    <property type="entry name" value="Probable tRNA modification gtpase trme, domain 1"/>
    <property type="match status" value="1"/>
</dbReference>
<dbReference type="Pfam" id="PF12631">
    <property type="entry name" value="MnmE_helical"/>
    <property type="match status" value="1"/>
</dbReference>
<keyword evidence="5 6" id="KW-0342">GTP-binding</keyword>
<feature type="binding site" evidence="6">
    <location>
        <position position="255"/>
    </location>
    <ligand>
        <name>K(+)</name>
        <dbReference type="ChEBI" id="CHEBI:29103"/>
    </ligand>
</feature>
<keyword evidence="4 6" id="KW-0630">Potassium</keyword>
<comment type="function">
    <text evidence="6">Exhibits a very high intrinsic GTPase hydrolysis rate. Involved in the addition of a carboxymethylaminomethyl (cmnm) group at the wobble position (U34) of certain tRNAs, forming tRNA-cmnm(5)s(2)U34.</text>
</comment>
<keyword evidence="6" id="KW-0460">Magnesium</keyword>
<evidence type="ECO:0000259" key="8">
    <source>
        <dbReference type="Pfam" id="PF01926"/>
    </source>
</evidence>
<dbReference type="CDD" id="cd00880">
    <property type="entry name" value="Era_like"/>
    <property type="match status" value="1"/>
</dbReference>
<evidence type="ECO:0000256" key="2">
    <source>
        <dbReference type="ARBA" id="ARBA00022694"/>
    </source>
</evidence>
<evidence type="ECO:0000313" key="12">
    <source>
        <dbReference type="Proteomes" id="UP000322214"/>
    </source>
</evidence>
<evidence type="ECO:0000256" key="1">
    <source>
        <dbReference type="ARBA" id="ARBA00011043"/>
    </source>
</evidence>